<reference evidence="10" key="4">
    <citation type="submission" date="2022-09" db="EMBL/GenBank/DDBJ databases">
        <title>Genome-inferred correspondence between phylogeny and metabolic traits in the wild Drosophila gut microbiome.</title>
        <authorList>
            <person name="Bueno E."/>
            <person name="Blow F."/>
            <person name="Douglas A.E."/>
        </authorList>
    </citation>
    <scope>NUCLEOTIDE SEQUENCE</scope>
    <source>
        <strain evidence="10">Dm-2019-70</strain>
    </source>
</reference>
<evidence type="ECO:0000256" key="4">
    <source>
        <dbReference type="ARBA" id="ARBA00022741"/>
    </source>
</evidence>
<comment type="caution">
    <text evidence="10">The sequence shown here is derived from an EMBL/GenBank/DDBJ whole genome shotgun (WGS) entry which is preliminary data.</text>
</comment>
<keyword evidence="2 8" id="KW-0963">Cytoplasm</keyword>
<dbReference type="UniPathway" id="UPA00241">
    <property type="reaction ID" value="UER00356"/>
</dbReference>
<comment type="pathway">
    <text evidence="8">Cofactor biosynthesis; coenzyme A biosynthesis; CoA from (R)-pantothenate: step 5/5.</text>
</comment>
<dbReference type="PROSITE" id="PS51219">
    <property type="entry name" value="DPCK"/>
    <property type="match status" value="1"/>
</dbReference>
<dbReference type="EMBL" id="QFDK01000007">
    <property type="protein sequence ID" value="TOZ03958.1"/>
    <property type="molecule type" value="Genomic_DNA"/>
</dbReference>
<comment type="catalytic activity">
    <reaction evidence="8">
        <text>3'-dephospho-CoA + ATP = ADP + CoA + H(+)</text>
        <dbReference type="Rhea" id="RHEA:18245"/>
        <dbReference type="ChEBI" id="CHEBI:15378"/>
        <dbReference type="ChEBI" id="CHEBI:30616"/>
        <dbReference type="ChEBI" id="CHEBI:57287"/>
        <dbReference type="ChEBI" id="CHEBI:57328"/>
        <dbReference type="ChEBI" id="CHEBI:456216"/>
        <dbReference type="EC" id="2.7.1.24"/>
    </reaction>
</comment>
<dbReference type="PANTHER" id="PTHR10695">
    <property type="entry name" value="DEPHOSPHO-COA KINASE-RELATED"/>
    <property type="match status" value="1"/>
</dbReference>
<dbReference type="InterPro" id="IPR027417">
    <property type="entry name" value="P-loop_NTPase"/>
</dbReference>
<keyword evidence="4 8" id="KW-0547">Nucleotide-binding</keyword>
<evidence type="ECO:0000313" key="13">
    <source>
        <dbReference type="Proteomes" id="UP000217918"/>
    </source>
</evidence>
<dbReference type="Proteomes" id="UP000785759">
    <property type="component" value="Unassembled WGS sequence"/>
</dbReference>
<dbReference type="Gene3D" id="3.40.50.300">
    <property type="entry name" value="P-loop containing nucleotide triphosphate hydrolases"/>
    <property type="match status" value="1"/>
</dbReference>
<evidence type="ECO:0000256" key="9">
    <source>
        <dbReference type="NCBIfam" id="TIGR00152"/>
    </source>
</evidence>
<evidence type="ECO:0000313" key="10">
    <source>
        <dbReference type="EMBL" id="MBS1009262.1"/>
    </source>
</evidence>
<sequence>MTEVWGLTGGIATGKSTVSAWLRAAGVPVIDADQIARQVVAPGTAGLKQVVTTFGADYLRDGQLDRKKLGQWVFSRPAELKRLEAITTPLIRAEISRQVANYRQQAVPVVVIDAPTLFEAGYATTLVDRIMVVATDAPTQKARLMARDNLSASDAQNRIDRQWPIDQKIAQADVVIDNGRTIAETRQQVVKWLDMNNFGTSNHLKRGDQ</sequence>
<dbReference type="RefSeq" id="WP_039104826.1">
    <property type="nucleotide sequence ID" value="NZ_BEWS01000007.1"/>
</dbReference>
<keyword evidence="3 8" id="KW-0808">Transferase</keyword>
<dbReference type="GeneID" id="56992739"/>
<dbReference type="CDD" id="cd02022">
    <property type="entry name" value="DPCK"/>
    <property type="match status" value="1"/>
</dbReference>
<evidence type="ECO:0000313" key="14">
    <source>
        <dbReference type="Proteomes" id="UP000676478"/>
    </source>
</evidence>
<accession>A0A0C1QB42</accession>
<evidence type="ECO:0000256" key="6">
    <source>
        <dbReference type="ARBA" id="ARBA00022840"/>
    </source>
</evidence>
<evidence type="ECO:0000256" key="8">
    <source>
        <dbReference type="HAMAP-Rule" id="MF_00376"/>
    </source>
</evidence>
<reference evidence="12" key="2">
    <citation type="submission" date="2018-05" db="EMBL/GenBank/DDBJ databases">
        <title>Genome Comparison of Lactic Acid Bacteria Isolated from non-Wheat Sourdough.</title>
        <authorList>
            <person name="Rice T."/>
            <person name="Axel C."/>
            <person name="Lynch K.M."/>
            <person name="Benz C."/>
            <person name="Arendt E.K."/>
            <person name="Coffey A."/>
        </authorList>
    </citation>
    <scope>NUCLEOTIDE SEQUENCE</scope>
    <source>
        <strain evidence="12">TR055</strain>
    </source>
</reference>
<comment type="subcellular location">
    <subcellularLocation>
        <location evidence="8">Cytoplasm</location>
    </subcellularLocation>
</comment>
<dbReference type="FunFam" id="3.40.50.300:FF:000991">
    <property type="entry name" value="Dephospho-CoA kinase"/>
    <property type="match status" value="1"/>
</dbReference>
<proteinExistence type="inferred from homology"/>
<dbReference type="OrthoDB" id="9812943at2"/>
<dbReference type="GO" id="GO:0015937">
    <property type="term" value="P:coenzyme A biosynthetic process"/>
    <property type="evidence" value="ECO:0007669"/>
    <property type="project" value="UniProtKB-UniRule"/>
</dbReference>
<dbReference type="AlphaFoldDB" id="A0A0C1QB42"/>
<evidence type="ECO:0000256" key="1">
    <source>
        <dbReference type="ARBA" id="ARBA00009018"/>
    </source>
</evidence>
<gene>
    <name evidence="8" type="primary">coaE</name>
    <name evidence="11" type="ORF">CNR29_05450</name>
    <name evidence="12" type="ORF">DIS17_07185</name>
    <name evidence="10" type="ORF">JK167_00265</name>
</gene>
<dbReference type="EC" id="2.7.1.24" evidence="8 9"/>
<dbReference type="GO" id="GO:0004140">
    <property type="term" value="F:dephospho-CoA kinase activity"/>
    <property type="evidence" value="ECO:0007669"/>
    <property type="project" value="UniProtKB-UniRule"/>
</dbReference>
<dbReference type="Proteomes" id="UP000676478">
    <property type="component" value="Unassembled WGS sequence"/>
</dbReference>
<dbReference type="GO" id="GO:0005524">
    <property type="term" value="F:ATP binding"/>
    <property type="evidence" value="ECO:0007669"/>
    <property type="project" value="UniProtKB-UniRule"/>
</dbReference>
<keyword evidence="7 8" id="KW-0173">Coenzyme A biosynthesis</keyword>
<dbReference type="SUPFAM" id="SSF52540">
    <property type="entry name" value="P-loop containing nucleoside triphosphate hydrolases"/>
    <property type="match status" value="1"/>
</dbReference>
<comment type="function">
    <text evidence="8">Catalyzes the phosphorylation of the 3'-hydroxyl group of dephosphocoenzyme A to form coenzyme A.</text>
</comment>
<evidence type="ECO:0000256" key="7">
    <source>
        <dbReference type="ARBA" id="ARBA00022993"/>
    </source>
</evidence>
<reference evidence="10" key="3">
    <citation type="submission" date="2020-12" db="EMBL/GenBank/DDBJ databases">
        <authorList>
            <person name="Mcmullen J.G."/>
        </authorList>
    </citation>
    <scope>NUCLEOTIDE SEQUENCE</scope>
    <source>
        <strain evidence="10">Dm-2019-70</strain>
    </source>
</reference>
<name>A0A0C1QB42_LEVBR</name>
<dbReference type="InterPro" id="IPR001977">
    <property type="entry name" value="Depp_CoAkinase"/>
</dbReference>
<comment type="similarity">
    <text evidence="1 8">Belongs to the CoaE family.</text>
</comment>
<dbReference type="PANTHER" id="PTHR10695:SF46">
    <property type="entry name" value="BIFUNCTIONAL COENZYME A SYNTHASE-RELATED"/>
    <property type="match status" value="1"/>
</dbReference>
<organism evidence="10 14">
    <name type="scientific">Levilactobacillus brevis</name>
    <name type="common">Lactobacillus brevis</name>
    <dbReference type="NCBI Taxonomy" id="1580"/>
    <lineage>
        <taxon>Bacteria</taxon>
        <taxon>Bacillati</taxon>
        <taxon>Bacillota</taxon>
        <taxon>Bacilli</taxon>
        <taxon>Lactobacillales</taxon>
        <taxon>Lactobacillaceae</taxon>
        <taxon>Levilactobacillus</taxon>
    </lineage>
</organism>
<keyword evidence="6 8" id="KW-0067">ATP-binding</keyword>
<dbReference type="GO" id="GO:0005737">
    <property type="term" value="C:cytoplasm"/>
    <property type="evidence" value="ECO:0007669"/>
    <property type="project" value="UniProtKB-SubCell"/>
</dbReference>
<evidence type="ECO:0000256" key="5">
    <source>
        <dbReference type="ARBA" id="ARBA00022777"/>
    </source>
</evidence>
<dbReference type="EMBL" id="JAERKF010000001">
    <property type="protein sequence ID" value="MBS1009262.1"/>
    <property type="molecule type" value="Genomic_DNA"/>
</dbReference>
<dbReference type="Pfam" id="PF01121">
    <property type="entry name" value="CoaE"/>
    <property type="match status" value="1"/>
</dbReference>
<evidence type="ECO:0000256" key="3">
    <source>
        <dbReference type="ARBA" id="ARBA00022679"/>
    </source>
</evidence>
<evidence type="ECO:0000313" key="11">
    <source>
        <dbReference type="EMBL" id="PBQ23479.1"/>
    </source>
</evidence>
<protein>
    <recommendedName>
        <fullName evidence="8 9">Dephospho-CoA kinase</fullName>
        <ecNumber evidence="8 9">2.7.1.24</ecNumber>
    </recommendedName>
    <alternativeName>
        <fullName evidence="8">Dephosphocoenzyme A kinase</fullName>
    </alternativeName>
</protein>
<reference evidence="11 13" key="1">
    <citation type="submission" date="2017-09" db="EMBL/GenBank/DDBJ databases">
        <title>Genome sequence of Lactobacillus brevis D7.</title>
        <authorList>
            <person name="Kwon M.-S."/>
            <person name="Lim S.K."/>
            <person name="Choi H.-J."/>
        </authorList>
    </citation>
    <scope>NUCLEOTIDE SEQUENCE [LARGE SCALE GENOMIC DNA]</scope>
    <source>
        <strain evidence="11 13">D7</strain>
    </source>
</reference>
<dbReference type="Proteomes" id="UP000217918">
    <property type="component" value="Unassembled WGS sequence"/>
</dbReference>
<evidence type="ECO:0000313" key="12">
    <source>
        <dbReference type="EMBL" id="TOZ03958.1"/>
    </source>
</evidence>
<dbReference type="NCBIfam" id="TIGR00152">
    <property type="entry name" value="dephospho-CoA kinase"/>
    <property type="match status" value="1"/>
</dbReference>
<keyword evidence="5 8" id="KW-0418">Kinase</keyword>
<evidence type="ECO:0000256" key="2">
    <source>
        <dbReference type="ARBA" id="ARBA00022490"/>
    </source>
</evidence>
<dbReference type="EMBL" id="NVYO01000001">
    <property type="protein sequence ID" value="PBQ23479.1"/>
    <property type="molecule type" value="Genomic_DNA"/>
</dbReference>
<dbReference type="HAMAP" id="MF_00376">
    <property type="entry name" value="Dephospho_CoA_kinase"/>
    <property type="match status" value="1"/>
</dbReference>
<feature type="binding site" evidence="8">
    <location>
        <begin position="12"/>
        <end position="17"/>
    </location>
    <ligand>
        <name>ATP</name>
        <dbReference type="ChEBI" id="CHEBI:30616"/>
    </ligand>
</feature>